<evidence type="ECO:0000313" key="1">
    <source>
        <dbReference type="EMBL" id="OKO98152.1"/>
    </source>
</evidence>
<evidence type="ECO:0000313" key="2">
    <source>
        <dbReference type="Proteomes" id="UP000186277"/>
    </source>
</evidence>
<keyword evidence="2" id="KW-1185">Reference proteome</keyword>
<keyword evidence="1" id="KW-0255">Endonuclease</keyword>
<dbReference type="EMBL" id="MKGR01000113">
    <property type="protein sequence ID" value="OKO98152.1"/>
    <property type="molecule type" value="Genomic_DNA"/>
</dbReference>
<organism evidence="1 2">
    <name type="scientific">Xenorhabdus thuongxuanensis</name>
    <dbReference type="NCBI Taxonomy" id="1873484"/>
    <lineage>
        <taxon>Bacteria</taxon>
        <taxon>Pseudomonadati</taxon>
        <taxon>Pseudomonadota</taxon>
        <taxon>Gammaproteobacteria</taxon>
        <taxon>Enterobacterales</taxon>
        <taxon>Morganellaceae</taxon>
        <taxon>Xenorhabdus</taxon>
    </lineage>
</organism>
<dbReference type="GO" id="GO:0004519">
    <property type="term" value="F:endonuclease activity"/>
    <property type="evidence" value="ECO:0007669"/>
    <property type="project" value="UniProtKB-KW"/>
</dbReference>
<gene>
    <name evidence="1" type="ORF">Xentx_03636</name>
</gene>
<proteinExistence type="predicted"/>
<sequence>MNEQVRNNVYFPNAKTFRETLHHFFHVTLPETAKELTTRLTDNFQILKPASSS</sequence>
<reference evidence="1 2" key="1">
    <citation type="submission" date="2016-09" db="EMBL/GenBank/DDBJ databases">
        <title>Xenorhabdus thuongxuanensis sp. nov. and Xenorhabdus eapokensis sp. nov., isolated from Steinernema species.</title>
        <authorList>
            <person name="Kaempfer P."/>
            <person name="Tobias N.J."/>
            <person name="Phan Ke L."/>
            <person name="Bode H.B."/>
            <person name="Glaeser S.P."/>
        </authorList>
    </citation>
    <scope>NUCLEOTIDE SEQUENCE [LARGE SCALE GENOMIC DNA]</scope>
    <source>
        <strain evidence="1 2">30TX1</strain>
    </source>
</reference>
<dbReference type="Proteomes" id="UP000186277">
    <property type="component" value="Unassembled WGS sequence"/>
</dbReference>
<name>A0A1Q5TD47_9GAMM</name>
<keyword evidence="1" id="KW-0540">Nuclease</keyword>
<comment type="caution">
    <text evidence="1">The sequence shown here is derived from an EMBL/GenBank/DDBJ whole genome shotgun (WGS) entry which is preliminary data.</text>
</comment>
<keyword evidence="1" id="KW-0378">Hydrolase</keyword>
<dbReference type="AlphaFoldDB" id="A0A1Q5TD47"/>
<protein>
    <submittedName>
        <fullName evidence="1">DDE endonuclease</fullName>
    </submittedName>
</protein>
<accession>A0A1Q5TD47</accession>